<evidence type="ECO:0000259" key="11">
    <source>
        <dbReference type="PROSITE" id="PS51755"/>
    </source>
</evidence>
<evidence type="ECO:0000256" key="3">
    <source>
        <dbReference type="ARBA" id="ARBA00023012"/>
    </source>
</evidence>
<evidence type="ECO:0000256" key="4">
    <source>
        <dbReference type="ARBA" id="ARBA00023015"/>
    </source>
</evidence>
<dbReference type="OrthoDB" id="9790454at2"/>
<feature type="modified residue" description="4-aspartylphosphate" evidence="8">
    <location>
        <position position="52"/>
    </location>
</feature>
<organism evidence="12 13">
    <name type="scientific">Desulfosporosinus orientis (strain ATCC 19365 / DSM 765 / NCIMB 8382 / VKM B-1628 / Singapore I)</name>
    <name type="common">Desulfotomaculum orientis</name>
    <dbReference type="NCBI Taxonomy" id="768706"/>
    <lineage>
        <taxon>Bacteria</taxon>
        <taxon>Bacillati</taxon>
        <taxon>Bacillota</taxon>
        <taxon>Clostridia</taxon>
        <taxon>Eubacteriales</taxon>
        <taxon>Desulfitobacteriaceae</taxon>
        <taxon>Desulfosporosinus</taxon>
    </lineage>
</organism>
<dbReference type="PROSITE" id="PS50110">
    <property type="entry name" value="RESPONSE_REGULATORY"/>
    <property type="match status" value="1"/>
</dbReference>
<dbReference type="STRING" id="768706.Desor_1838"/>
<protein>
    <recommendedName>
        <fullName evidence="1">Stage 0 sporulation protein A homolog</fullName>
    </recommendedName>
</protein>
<dbReference type="GO" id="GO:0005829">
    <property type="term" value="C:cytosol"/>
    <property type="evidence" value="ECO:0007669"/>
    <property type="project" value="TreeGrafter"/>
</dbReference>
<dbReference type="PANTHER" id="PTHR48111:SF21">
    <property type="entry name" value="DNA-BINDING DUAL MASTER TRANSCRIPTIONAL REGULATOR RPAA"/>
    <property type="match status" value="1"/>
</dbReference>
<dbReference type="CDD" id="cd17574">
    <property type="entry name" value="REC_OmpR"/>
    <property type="match status" value="1"/>
</dbReference>
<evidence type="ECO:0000313" key="13">
    <source>
        <dbReference type="Proteomes" id="UP000006346"/>
    </source>
</evidence>
<dbReference type="InterPro" id="IPR039420">
    <property type="entry name" value="WalR-like"/>
</dbReference>
<keyword evidence="2 8" id="KW-0597">Phosphoprotein</keyword>
<dbReference type="EMBL" id="CP003108">
    <property type="protein sequence ID" value="AET67473.1"/>
    <property type="molecule type" value="Genomic_DNA"/>
</dbReference>
<evidence type="ECO:0000256" key="2">
    <source>
        <dbReference type="ARBA" id="ARBA00022553"/>
    </source>
</evidence>
<evidence type="ECO:0000259" key="10">
    <source>
        <dbReference type="PROSITE" id="PS50110"/>
    </source>
</evidence>
<dbReference type="GO" id="GO:0032993">
    <property type="term" value="C:protein-DNA complex"/>
    <property type="evidence" value="ECO:0007669"/>
    <property type="project" value="TreeGrafter"/>
</dbReference>
<dbReference type="RefSeq" id="WP_014184290.1">
    <property type="nucleotide sequence ID" value="NC_016584.1"/>
</dbReference>
<evidence type="ECO:0000256" key="8">
    <source>
        <dbReference type="PROSITE-ProRule" id="PRU00169"/>
    </source>
</evidence>
<dbReference type="FunFam" id="3.40.50.2300:FF:000001">
    <property type="entry name" value="DNA-binding response regulator PhoB"/>
    <property type="match status" value="1"/>
</dbReference>
<dbReference type="Gene3D" id="6.10.250.690">
    <property type="match status" value="1"/>
</dbReference>
<proteinExistence type="predicted"/>
<dbReference type="InterPro" id="IPR036388">
    <property type="entry name" value="WH-like_DNA-bd_sf"/>
</dbReference>
<evidence type="ECO:0000256" key="9">
    <source>
        <dbReference type="PROSITE-ProRule" id="PRU01091"/>
    </source>
</evidence>
<keyword evidence="3" id="KW-0902">Two-component regulatory system</keyword>
<dbReference type="CDD" id="cd00383">
    <property type="entry name" value="trans_reg_C"/>
    <property type="match status" value="1"/>
</dbReference>
<evidence type="ECO:0000256" key="6">
    <source>
        <dbReference type="ARBA" id="ARBA00023163"/>
    </source>
</evidence>
<dbReference type="SUPFAM" id="SSF52172">
    <property type="entry name" value="CheY-like"/>
    <property type="match status" value="1"/>
</dbReference>
<sequence length="227" mass="26043">MHRILVADDETGIREIIREYAEFEGDFVMEAGNGLEAVNICKTQDFDIIVMDVMMPKLDGFSACKEIKKFKDIPVLMLSARGEEYDKLFGFEVGIDDYVVKPFSPKELMARINVIINRNLNKETAKASGALEFTGLKVDMAGREVYVEGKKAELTPKEYDLLFYLIKNQNLALSREKLLNDVWGYDFTGDDRTVDTHIKMLRNSLSPYRDYIVTLRGVGYKFQVKEH</sequence>
<feature type="DNA-binding region" description="OmpR/PhoB-type" evidence="9">
    <location>
        <begin position="128"/>
        <end position="224"/>
    </location>
</feature>
<dbReference type="InterPro" id="IPR016032">
    <property type="entry name" value="Sig_transdc_resp-reg_C-effctor"/>
</dbReference>
<reference evidence="12 13" key="2">
    <citation type="journal article" date="2012" name="J. Bacteriol.">
        <title>Complete genome sequences of Desulfosporosinus orientis DSM765T, Desulfosporosinus youngiae DSM17734T, Desulfosporosinus meridiei DSM13257T, and Desulfosporosinus acidiphilus DSM22704T.</title>
        <authorList>
            <person name="Pester M."/>
            <person name="Brambilla E."/>
            <person name="Alazard D."/>
            <person name="Rattei T."/>
            <person name="Weinmaier T."/>
            <person name="Han J."/>
            <person name="Lucas S."/>
            <person name="Lapidus A."/>
            <person name="Cheng J.F."/>
            <person name="Goodwin L."/>
            <person name="Pitluck S."/>
            <person name="Peters L."/>
            <person name="Ovchinnikova G."/>
            <person name="Teshima H."/>
            <person name="Detter J.C."/>
            <person name="Han C.S."/>
            <person name="Tapia R."/>
            <person name="Land M.L."/>
            <person name="Hauser L."/>
            <person name="Kyrpides N.C."/>
            <person name="Ivanova N.N."/>
            <person name="Pagani I."/>
            <person name="Huntmann M."/>
            <person name="Wei C.L."/>
            <person name="Davenport K.W."/>
            <person name="Daligault H."/>
            <person name="Chain P.S."/>
            <person name="Chen A."/>
            <person name="Mavromatis K."/>
            <person name="Markowitz V."/>
            <person name="Szeto E."/>
            <person name="Mikhailova N."/>
            <person name="Pati A."/>
            <person name="Wagner M."/>
            <person name="Woyke T."/>
            <person name="Ollivier B."/>
            <person name="Klenk H.P."/>
            <person name="Spring S."/>
            <person name="Loy A."/>
        </authorList>
    </citation>
    <scope>NUCLEOTIDE SEQUENCE [LARGE SCALE GENOMIC DNA]</scope>
    <source>
        <strain evidence="13">ATCC 19365 / DSM 765 / NCIMB 8382 / VKM B-1628</strain>
    </source>
</reference>
<keyword evidence="13" id="KW-1185">Reference proteome</keyword>
<evidence type="ECO:0000256" key="7">
    <source>
        <dbReference type="ARBA" id="ARBA00024867"/>
    </source>
</evidence>
<accession>G7WAX2</accession>
<dbReference type="KEGG" id="dor:Desor_1838"/>
<evidence type="ECO:0000256" key="5">
    <source>
        <dbReference type="ARBA" id="ARBA00023125"/>
    </source>
</evidence>
<name>G7WAX2_DESOD</name>
<dbReference type="AlphaFoldDB" id="G7WAX2"/>
<dbReference type="Gene3D" id="1.10.10.10">
    <property type="entry name" value="Winged helix-like DNA-binding domain superfamily/Winged helix DNA-binding domain"/>
    <property type="match status" value="1"/>
</dbReference>
<dbReference type="Pfam" id="PF00486">
    <property type="entry name" value="Trans_reg_C"/>
    <property type="match status" value="1"/>
</dbReference>
<keyword evidence="4" id="KW-0805">Transcription regulation</keyword>
<keyword evidence="5 9" id="KW-0238">DNA-binding</keyword>
<dbReference type="SMART" id="SM00862">
    <property type="entry name" value="Trans_reg_C"/>
    <property type="match status" value="1"/>
</dbReference>
<dbReference type="SMART" id="SM00448">
    <property type="entry name" value="REC"/>
    <property type="match status" value="1"/>
</dbReference>
<dbReference type="eggNOG" id="COG0745">
    <property type="taxonomic scope" value="Bacteria"/>
</dbReference>
<dbReference type="FunFam" id="1.10.10.10:FF:000018">
    <property type="entry name" value="DNA-binding response regulator ResD"/>
    <property type="match status" value="1"/>
</dbReference>
<dbReference type="GO" id="GO:0000976">
    <property type="term" value="F:transcription cis-regulatory region binding"/>
    <property type="evidence" value="ECO:0007669"/>
    <property type="project" value="TreeGrafter"/>
</dbReference>
<dbReference type="InterPro" id="IPR011006">
    <property type="entry name" value="CheY-like_superfamily"/>
</dbReference>
<keyword evidence="6" id="KW-0804">Transcription</keyword>
<comment type="function">
    <text evidence="7">May play the central regulatory role in sporulation. It may be an element of the effector pathway responsible for the activation of sporulation genes in response to nutritional stress. Spo0A may act in concert with spo0H (a sigma factor) to control the expression of some genes that are critical to the sporulation process.</text>
</comment>
<dbReference type="Pfam" id="PF00072">
    <property type="entry name" value="Response_reg"/>
    <property type="match status" value="1"/>
</dbReference>
<feature type="domain" description="OmpR/PhoB-type" evidence="11">
    <location>
        <begin position="128"/>
        <end position="224"/>
    </location>
</feature>
<reference evidence="13" key="1">
    <citation type="submission" date="2011-11" db="EMBL/GenBank/DDBJ databases">
        <title>Complete sequence of Desulfosporosinus orientis DSM 765.</title>
        <authorList>
            <person name="Lucas S."/>
            <person name="Han J."/>
            <person name="Lapidus A."/>
            <person name="Cheng J.-F."/>
            <person name="Goodwin L."/>
            <person name="Pitluck S."/>
            <person name="Peters L."/>
            <person name="Ovchinnikova G."/>
            <person name="Teshima H."/>
            <person name="Detter J.C."/>
            <person name="Han C."/>
            <person name="Tapia R."/>
            <person name="Land M."/>
            <person name="Hauser L."/>
            <person name="Kyrpides N."/>
            <person name="Ivanova N."/>
            <person name="Pagani I."/>
            <person name="Pester M."/>
            <person name="Spring S."/>
            <person name="Ollivier B."/>
            <person name="Rattei T."/>
            <person name="Klenk H.-P."/>
            <person name="Wagner M."/>
            <person name="Loy A."/>
            <person name="Woyke T."/>
        </authorList>
    </citation>
    <scope>NUCLEOTIDE SEQUENCE [LARGE SCALE GENOMIC DNA]</scope>
    <source>
        <strain evidence="13">ATCC 19365 / DSM 765 / NCIMB 8382 / VKM B-1628</strain>
    </source>
</reference>
<dbReference type="SUPFAM" id="SSF46894">
    <property type="entry name" value="C-terminal effector domain of the bipartite response regulators"/>
    <property type="match status" value="1"/>
</dbReference>
<dbReference type="PATRIC" id="fig|768706.3.peg.1850"/>
<evidence type="ECO:0000256" key="1">
    <source>
        <dbReference type="ARBA" id="ARBA00018672"/>
    </source>
</evidence>
<gene>
    <name evidence="12" type="ordered locus">Desor_1838</name>
</gene>
<dbReference type="PROSITE" id="PS51755">
    <property type="entry name" value="OMPR_PHOB"/>
    <property type="match status" value="1"/>
</dbReference>
<evidence type="ECO:0000313" key="12">
    <source>
        <dbReference type="EMBL" id="AET67473.1"/>
    </source>
</evidence>
<dbReference type="Gene3D" id="3.40.50.2300">
    <property type="match status" value="1"/>
</dbReference>
<dbReference type="GO" id="GO:0006355">
    <property type="term" value="P:regulation of DNA-templated transcription"/>
    <property type="evidence" value="ECO:0007669"/>
    <property type="project" value="InterPro"/>
</dbReference>
<dbReference type="InterPro" id="IPR001867">
    <property type="entry name" value="OmpR/PhoB-type_DNA-bd"/>
</dbReference>
<dbReference type="HOGENOM" id="CLU_000445_30_4_9"/>
<dbReference type="GO" id="GO:0000156">
    <property type="term" value="F:phosphorelay response regulator activity"/>
    <property type="evidence" value="ECO:0007669"/>
    <property type="project" value="TreeGrafter"/>
</dbReference>
<dbReference type="Proteomes" id="UP000006346">
    <property type="component" value="Chromosome"/>
</dbReference>
<feature type="domain" description="Response regulatory" evidence="10">
    <location>
        <begin position="3"/>
        <end position="116"/>
    </location>
</feature>
<dbReference type="PANTHER" id="PTHR48111">
    <property type="entry name" value="REGULATOR OF RPOS"/>
    <property type="match status" value="1"/>
</dbReference>
<dbReference type="InterPro" id="IPR001789">
    <property type="entry name" value="Sig_transdc_resp-reg_receiver"/>
</dbReference>